<sequence length="451" mass="50609">MEGIVVRRVIPSDNSCLFNAVGYVMEHDKNKAAYLRQFGEKLNKQLSPLLCPFHKRKTFFSCVLKGRGLVGGWVLLSSKLRSLGVKPPVTLPVASKVDTSSVQGVIEKNFAEGFSFIDAVKCGKRGLKALFSGKMGRGGIPISLFLKIMGQRILREEPSFYKRQKLWLSEWAPEEFVDVMQPNFFKSVQRKDGVATVFGRKELDQSLSSGVGEEASRSPNPFFPSPTSFSRKNTPLSLLLLFPLPCSCWMKPSSYWFGGRIRVDGLVLVKASFSMRIGCGAKIGGLVEVASFEDLFGKPLAFSRILSSNVKGLNVMDKQKVVKTFIRSERIDLVCLLETKVFFGMHGPVCNIDREDLWVELGDGGGIKGGKLPFHFENMWLSVEGFKDLVGSYRECILQQKICPQIDFWDAEEKGLGLSLKDTVARRRVVEDFTKWASMEKISWRQKSREV</sequence>
<dbReference type="Gene3D" id="3.90.70.80">
    <property type="match status" value="1"/>
</dbReference>
<dbReference type="EMBL" id="QGNW01001463">
    <property type="protein sequence ID" value="RVW40257.1"/>
    <property type="molecule type" value="Genomic_DNA"/>
</dbReference>
<reference evidence="1 2" key="1">
    <citation type="journal article" date="2018" name="PLoS Genet.">
        <title>Population sequencing reveals clonal diversity and ancestral inbreeding in the grapevine cultivar Chardonnay.</title>
        <authorList>
            <person name="Roach M.J."/>
            <person name="Johnson D.L."/>
            <person name="Bohlmann J."/>
            <person name="van Vuuren H.J."/>
            <person name="Jones S.J."/>
            <person name="Pretorius I.S."/>
            <person name="Schmidt S.A."/>
            <person name="Borneman A.R."/>
        </authorList>
    </citation>
    <scope>NUCLEOTIDE SEQUENCE [LARGE SCALE GENOMIC DNA]</scope>
    <source>
        <strain evidence="2">cv. Chardonnay</strain>
        <tissue evidence="1">Leaf</tissue>
    </source>
</reference>
<gene>
    <name evidence="1" type="ORF">CK203_078342</name>
</gene>
<evidence type="ECO:0000313" key="2">
    <source>
        <dbReference type="Proteomes" id="UP000288805"/>
    </source>
</evidence>
<evidence type="ECO:0000313" key="1">
    <source>
        <dbReference type="EMBL" id="RVW40257.1"/>
    </source>
</evidence>
<dbReference type="Proteomes" id="UP000288805">
    <property type="component" value="Unassembled WGS sequence"/>
</dbReference>
<comment type="caution">
    <text evidence="1">The sequence shown here is derived from an EMBL/GenBank/DDBJ whole genome shotgun (WGS) entry which is preliminary data.</text>
</comment>
<organism evidence="1 2">
    <name type="scientific">Vitis vinifera</name>
    <name type="common">Grape</name>
    <dbReference type="NCBI Taxonomy" id="29760"/>
    <lineage>
        <taxon>Eukaryota</taxon>
        <taxon>Viridiplantae</taxon>
        <taxon>Streptophyta</taxon>
        <taxon>Embryophyta</taxon>
        <taxon>Tracheophyta</taxon>
        <taxon>Spermatophyta</taxon>
        <taxon>Magnoliopsida</taxon>
        <taxon>eudicotyledons</taxon>
        <taxon>Gunneridae</taxon>
        <taxon>Pentapetalae</taxon>
        <taxon>rosids</taxon>
        <taxon>Vitales</taxon>
        <taxon>Vitaceae</taxon>
        <taxon>Viteae</taxon>
        <taxon>Vitis</taxon>
    </lineage>
</organism>
<proteinExistence type="predicted"/>
<dbReference type="AlphaFoldDB" id="A0A438DXZ8"/>
<protein>
    <submittedName>
        <fullName evidence="1">Uncharacterized protein</fullName>
    </submittedName>
</protein>
<accession>A0A438DXZ8</accession>
<name>A0A438DXZ8_VITVI</name>